<accession>A0A6A6ATR2</accession>
<name>A0A6A6ATR2_9PEZI</name>
<feature type="non-terminal residue" evidence="2">
    <location>
        <position position="173"/>
    </location>
</feature>
<reference evidence="2" key="1">
    <citation type="journal article" date="2020" name="Stud. Mycol.">
        <title>101 Dothideomycetes genomes: a test case for predicting lifestyles and emergence of pathogens.</title>
        <authorList>
            <person name="Haridas S."/>
            <person name="Albert R."/>
            <person name="Binder M."/>
            <person name="Bloem J."/>
            <person name="Labutti K."/>
            <person name="Salamov A."/>
            <person name="Andreopoulos B."/>
            <person name="Baker S."/>
            <person name="Barry K."/>
            <person name="Bills G."/>
            <person name="Bluhm B."/>
            <person name="Cannon C."/>
            <person name="Castanera R."/>
            <person name="Culley D."/>
            <person name="Daum C."/>
            <person name="Ezra D."/>
            <person name="Gonzalez J."/>
            <person name="Henrissat B."/>
            <person name="Kuo A."/>
            <person name="Liang C."/>
            <person name="Lipzen A."/>
            <person name="Lutzoni F."/>
            <person name="Magnuson J."/>
            <person name="Mondo S."/>
            <person name="Nolan M."/>
            <person name="Ohm R."/>
            <person name="Pangilinan J."/>
            <person name="Park H.-J."/>
            <person name="Ramirez L."/>
            <person name="Alfaro M."/>
            <person name="Sun H."/>
            <person name="Tritt A."/>
            <person name="Yoshinaga Y."/>
            <person name="Zwiers L.-H."/>
            <person name="Turgeon B."/>
            <person name="Goodwin S."/>
            <person name="Spatafora J."/>
            <person name="Crous P."/>
            <person name="Grigoriev I."/>
        </authorList>
    </citation>
    <scope>NUCLEOTIDE SEQUENCE</scope>
    <source>
        <strain evidence="2">CBS 121167</strain>
    </source>
</reference>
<proteinExistence type="predicted"/>
<evidence type="ECO:0000259" key="1">
    <source>
        <dbReference type="Pfam" id="PF17109"/>
    </source>
</evidence>
<dbReference type="Proteomes" id="UP000799438">
    <property type="component" value="Unassembled WGS sequence"/>
</dbReference>
<sequence length="173" mass="19202">MPPRAIAALPFTSVKRPDSGALRKHIEKLSGDEKEAFLRASKEITESTLLHNIKTLDDAHKDSSKLRKHAEPLAKFLNLLDRFLGGVTIGIQQSPDISSLVIGGVRLVIDLARNFVSFFDRLSEMLYQFSDFLGPLAEYAKSAGENPLIRDALSAIYGDILEFFGHARCVFID</sequence>
<organism evidence="2 3">
    <name type="scientific">Aplosporella prunicola CBS 121167</name>
    <dbReference type="NCBI Taxonomy" id="1176127"/>
    <lineage>
        <taxon>Eukaryota</taxon>
        <taxon>Fungi</taxon>
        <taxon>Dikarya</taxon>
        <taxon>Ascomycota</taxon>
        <taxon>Pezizomycotina</taxon>
        <taxon>Dothideomycetes</taxon>
        <taxon>Dothideomycetes incertae sedis</taxon>
        <taxon>Botryosphaeriales</taxon>
        <taxon>Aplosporellaceae</taxon>
        <taxon>Aplosporella</taxon>
    </lineage>
</organism>
<gene>
    <name evidence="2" type="ORF">K452DRAFT_260720</name>
</gene>
<evidence type="ECO:0000313" key="2">
    <source>
        <dbReference type="EMBL" id="KAF2135402.1"/>
    </source>
</evidence>
<dbReference type="AlphaFoldDB" id="A0A6A6ATR2"/>
<dbReference type="GeneID" id="54296041"/>
<keyword evidence="3" id="KW-1185">Reference proteome</keyword>
<dbReference type="Pfam" id="PF17109">
    <property type="entry name" value="Goodbye"/>
    <property type="match status" value="1"/>
</dbReference>
<dbReference type="OrthoDB" id="4772757at2759"/>
<dbReference type="EMBL" id="ML995589">
    <property type="protein sequence ID" value="KAF2135402.1"/>
    <property type="molecule type" value="Genomic_DNA"/>
</dbReference>
<feature type="domain" description="Fungal STAND N-terminal Goodbye" evidence="1">
    <location>
        <begin position="47"/>
        <end position="139"/>
    </location>
</feature>
<evidence type="ECO:0000313" key="3">
    <source>
        <dbReference type="Proteomes" id="UP000799438"/>
    </source>
</evidence>
<dbReference type="RefSeq" id="XP_033391120.1">
    <property type="nucleotide sequence ID" value="XM_033538545.1"/>
</dbReference>
<dbReference type="InterPro" id="IPR031350">
    <property type="entry name" value="Goodbye_dom"/>
</dbReference>
<protein>
    <recommendedName>
        <fullName evidence="1">Fungal STAND N-terminal Goodbye domain-containing protein</fullName>
    </recommendedName>
</protein>